<feature type="compositionally biased region" description="Basic and acidic residues" evidence="4">
    <location>
        <begin position="1"/>
        <end position="30"/>
    </location>
</feature>
<dbReference type="Gene3D" id="3.40.640.10">
    <property type="entry name" value="Type I PLP-dependent aspartate aminotransferase-like (Major domain)"/>
    <property type="match status" value="1"/>
</dbReference>
<reference evidence="6 7" key="1">
    <citation type="submission" date="2020-12" db="EMBL/GenBank/DDBJ databases">
        <title>Streptomyces typhae sp. nov., a novel endophytic actinomycete isolated from the root of cattail pollen (Typha angustifolia L.).</title>
        <authorList>
            <person name="Peng C."/>
            <person name="Liu C."/>
        </authorList>
    </citation>
    <scope>NUCLEOTIDE SEQUENCE [LARGE SCALE GENOMIC DNA]</scope>
    <source>
        <strain evidence="6 7">JCM 4753</strain>
    </source>
</reference>
<organism evidence="6 7">
    <name type="scientific">Streptomyces flavofungini</name>
    <dbReference type="NCBI Taxonomy" id="68200"/>
    <lineage>
        <taxon>Bacteria</taxon>
        <taxon>Bacillati</taxon>
        <taxon>Actinomycetota</taxon>
        <taxon>Actinomycetes</taxon>
        <taxon>Kitasatosporales</taxon>
        <taxon>Streptomycetaceae</taxon>
        <taxon>Streptomyces</taxon>
    </lineage>
</organism>
<dbReference type="RefSeq" id="WP_190118112.1">
    <property type="nucleotide sequence ID" value="NZ_BMVR01000009.1"/>
</dbReference>
<dbReference type="SUPFAM" id="SSF53383">
    <property type="entry name" value="PLP-dependent transferases"/>
    <property type="match status" value="1"/>
</dbReference>
<dbReference type="PANTHER" id="PTHR48097:SF9">
    <property type="entry name" value="L-THREONINE ALDOLASE"/>
    <property type="match status" value="1"/>
</dbReference>
<name>A0ABS0XGV1_9ACTN</name>
<feature type="region of interest" description="Disordered" evidence="4">
    <location>
        <begin position="1"/>
        <end position="52"/>
    </location>
</feature>
<dbReference type="Proteomes" id="UP000634780">
    <property type="component" value="Unassembled WGS sequence"/>
</dbReference>
<dbReference type="Pfam" id="PF01212">
    <property type="entry name" value="Beta_elim_lyase"/>
    <property type="match status" value="1"/>
</dbReference>
<keyword evidence="7" id="KW-1185">Reference proteome</keyword>
<dbReference type="InterPro" id="IPR015421">
    <property type="entry name" value="PyrdxlP-dep_Trfase_major"/>
</dbReference>
<dbReference type="PANTHER" id="PTHR48097">
    <property type="entry name" value="L-THREONINE ALDOLASE-RELATED"/>
    <property type="match status" value="1"/>
</dbReference>
<dbReference type="InterPro" id="IPR015424">
    <property type="entry name" value="PyrdxlP-dep_Trfase"/>
</dbReference>
<gene>
    <name evidence="6" type="ORF">JGB26_35975</name>
</gene>
<evidence type="ECO:0000313" key="6">
    <source>
        <dbReference type="EMBL" id="MBJ3812423.1"/>
    </source>
</evidence>
<dbReference type="InterPro" id="IPR001597">
    <property type="entry name" value="ArAA_b-elim_lyase/Thr_aldolase"/>
</dbReference>
<comment type="similarity">
    <text evidence="2">Belongs to the threonine aldolase family.</text>
</comment>
<dbReference type="EMBL" id="JAEKOZ010000037">
    <property type="protein sequence ID" value="MBJ3812423.1"/>
    <property type="molecule type" value="Genomic_DNA"/>
</dbReference>
<evidence type="ECO:0000313" key="7">
    <source>
        <dbReference type="Proteomes" id="UP000634780"/>
    </source>
</evidence>
<feature type="domain" description="Aromatic amino acid beta-eliminating lyase/threonine aldolase" evidence="5">
    <location>
        <begin position="99"/>
        <end position="329"/>
    </location>
</feature>
<evidence type="ECO:0000256" key="4">
    <source>
        <dbReference type="SAM" id="MobiDB-lite"/>
    </source>
</evidence>
<evidence type="ECO:0000259" key="5">
    <source>
        <dbReference type="Pfam" id="PF01212"/>
    </source>
</evidence>
<protein>
    <submittedName>
        <fullName evidence="6">Threonine aldolase</fullName>
    </submittedName>
</protein>
<dbReference type="Gene3D" id="3.90.1150.10">
    <property type="entry name" value="Aspartate Aminotransferase, domain 1"/>
    <property type="match status" value="1"/>
</dbReference>
<evidence type="ECO:0000256" key="1">
    <source>
        <dbReference type="ARBA" id="ARBA00001933"/>
    </source>
</evidence>
<sequence>MTAYDKPDKPTEPDESAAPRESAEPHEPAQPHKSAGPHASAEPDEAAGPDERARRITAARGARRLLTRSPVTVTLAERVTALAAGLADATDPDRMSDMYGDGVVADLEDEVARLLGKEDAVFFPTGTMAQQVALRCWAGRTGNATVALHPRSHPEVHEGGALSVVSGLRTVHPTDEPRSPTADEVRDFEEPFGTLMLELPLREAGFVLPSWQELTDVVAAARERDAVVHLDGARLWECTPHFGRPLPEIAALADSVYVSFYKSLEGIAGAALAGPQSLTDEARAWRHRYGGLMFQQFPTAVSALLGLKHVLPRLPDYVAHARVVADALRDGFAASRVPWSRVHPDPPHTHQFQVWLPYAPDVLNEAALTQTEETGTQLFWRWFPDGPPGLSVTEVTVTGPGLEWTPADVREAVEEFVRRLP</sequence>
<proteinExistence type="inferred from homology"/>
<dbReference type="InterPro" id="IPR015422">
    <property type="entry name" value="PyrdxlP-dep_Trfase_small"/>
</dbReference>
<comment type="cofactor">
    <cofactor evidence="1">
        <name>pyridoxal 5'-phosphate</name>
        <dbReference type="ChEBI" id="CHEBI:597326"/>
    </cofactor>
</comment>
<evidence type="ECO:0000256" key="3">
    <source>
        <dbReference type="ARBA" id="ARBA00022898"/>
    </source>
</evidence>
<comment type="caution">
    <text evidence="6">The sequence shown here is derived from an EMBL/GenBank/DDBJ whole genome shotgun (WGS) entry which is preliminary data.</text>
</comment>
<evidence type="ECO:0000256" key="2">
    <source>
        <dbReference type="ARBA" id="ARBA00006966"/>
    </source>
</evidence>
<accession>A0ABS0XGV1</accession>
<keyword evidence="3" id="KW-0663">Pyridoxal phosphate</keyword>